<dbReference type="Gene3D" id="1.20.1250.20">
    <property type="entry name" value="MFS general substrate transporter like domains"/>
    <property type="match status" value="1"/>
</dbReference>
<accession>A0ABS2GDR2</accession>
<evidence type="ECO:0000259" key="7">
    <source>
        <dbReference type="PROSITE" id="PS50850"/>
    </source>
</evidence>
<dbReference type="PANTHER" id="PTHR42910">
    <property type="entry name" value="TRANSPORTER SCO4007-RELATED"/>
    <property type="match status" value="1"/>
</dbReference>
<feature type="transmembrane region" description="Helical" evidence="6">
    <location>
        <begin position="312"/>
        <end position="337"/>
    </location>
</feature>
<keyword evidence="4 6" id="KW-1133">Transmembrane helix</keyword>
<evidence type="ECO:0000256" key="3">
    <source>
        <dbReference type="ARBA" id="ARBA00022692"/>
    </source>
</evidence>
<feature type="transmembrane region" description="Helical" evidence="6">
    <location>
        <begin position="173"/>
        <end position="193"/>
    </location>
</feature>
<dbReference type="InterPro" id="IPR020846">
    <property type="entry name" value="MFS_dom"/>
</dbReference>
<feature type="transmembrane region" description="Helical" evidence="6">
    <location>
        <begin position="224"/>
        <end position="248"/>
    </location>
</feature>
<dbReference type="PANTHER" id="PTHR42910:SF1">
    <property type="entry name" value="MAJOR FACILITATOR SUPERFAMILY (MFS) PROFILE DOMAIN-CONTAINING PROTEIN"/>
    <property type="match status" value="1"/>
</dbReference>
<dbReference type="Proteomes" id="UP000707138">
    <property type="component" value="Unassembled WGS sequence"/>
</dbReference>
<evidence type="ECO:0000256" key="4">
    <source>
        <dbReference type="ARBA" id="ARBA00022989"/>
    </source>
</evidence>
<feature type="transmembrane region" description="Helical" evidence="6">
    <location>
        <begin position="288"/>
        <end position="306"/>
    </location>
</feature>
<name>A0ABS2GDR2_9FIRM</name>
<organism evidence="8 9">
    <name type="scientific">Veillonella magna</name>
    <dbReference type="NCBI Taxonomy" id="464322"/>
    <lineage>
        <taxon>Bacteria</taxon>
        <taxon>Bacillati</taxon>
        <taxon>Bacillota</taxon>
        <taxon>Negativicutes</taxon>
        <taxon>Veillonellales</taxon>
        <taxon>Veillonellaceae</taxon>
        <taxon>Veillonella</taxon>
    </lineage>
</organism>
<evidence type="ECO:0000256" key="1">
    <source>
        <dbReference type="ARBA" id="ARBA00004651"/>
    </source>
</evidence>
<dbReference type="SUPFAM" id="SSF103473">
    <property type="entry name" value="MFS general substrate transporter"/>
    <property type="match status" value="1"/>
</dbReference>
<evidence type="ECO:0000313" key="9">
    <source>
        <dbReference type="Proteomes" id="UP000707138"/>
    </source>
</evidence>
<feature type="transmembrane region" description="Helical" evidence="6">
    <location>
        <begin position="111"/>
        <end position="131"/>
    </location>
</feature>
<dbReference type="CDD" id="cd17324">
    <property type="entry name" value="MFS_NepI_like"/>
    <property type="match status" value="1"/>
</dbReference>
<evidence type="ECO:0000313" key="8">
    <source>
        <dbReference type="EMBL" id="MBM6911962.1"/>
    </source>
</evidence>
<evidence type="ECO:0000256" key="2">
    <source>
        <dbReference type="ARBA" id="ARBA00022448"/>
    </source>
</evidence>
<feature type="transmembrane region" description="Helical" evidence="6">
    <location>
        <begin position="21"/>
        <end position="38"/>
    </location>
</feature>
<feature type="transmembrane region" description="Helical" evidence="6">
    <location>
        <begin position="374"/>
        <end position="395"/>
    </location>
</feature>
<keyword evidence="3 6" id="KW-0812">Transmembrane</keyword>
<protein>
    <submittedName>
        <fullName evidence="8">MFS transporter</fullName>
    </submittedName>
</protein>
<feature type="transmembrane region" description="Helical" evidence="6">
    <location>
        <begin position="254"/>
        <end position="276"/>
    </location>
</feature>
<dbReference type="EMBL" id="JACJLA010000002">
    <property type="protein sequence ID" value="MBM6911962.1"/>
    <property type="molecule type" value="Genomic_DNA"/>
</dbReference>
<feature type="transmembrane region" description="Helical" evidence="6">
    <location>
        <begin position="85"/>
        <end position="105"/>
    </location>
</feature>
<feature type="transmembrane region" description="Helical" evidence="6">
    <location>
        <begin position="58"/>
        <end position="78"/>
    </location>
</feature>
<feature type="transmembrane region" description="Helical" evidence="6">
    <location>
        <begin position="349"/>
        <end position="368"/>
    </location>
</feature>
<feature type="domain" description="Major facilitator superfamily (MFS) profile" evidence="7">
    <location>
        <begin position="17"/>
        <end position="398"/>
    </location>
</feature>
<gene>
    <name evidence="8" type="ORF">H6A01_01290</name>
</gene>
<keyword evidence="5 6" id="KW-0472">Membrane</keyword>
<dbReference type="PROSITE" id="PS50850">
    <property type="entry name" value="MFS"/>
    <property type="match status" value="1"/>
</dbReference>
<proteinExistence type="predicted"/>
<sequence length="398" mass="41948">MSMHVNREQTEKVPLMTTGTAVLFAAAAGLAIGNLYWAQPLLAMIADDFGVPVSSGGFLVTATQIGYALGIFFFVPLGDAVSRRTLVGITMGVTSMALLLCAWAPGFSMLAMALGLLGLVTVAGQILLPMAGDLAAADDRGRIVGIVTSGITGGMVFARFISGFVADGIGWPGLYIGAAVINAIVTVIMMRVLPHEKRRASLSYPRLLWDVFGAVKRNPKSLQLLTYTGLGFGISFNIFWTVLTYVLAEAPYHYSPLQIGLVSLTSLVGAIAGIGIGRLQDKGYGHTALGVSFALSAAILALAAYVHNSIIAILIVAAVFALAIQGICVLVQSELFALSDTERSRLNTALVVSNFIFAAGGSLLSTWLWNHGGWPMAVGGASLASFVGLVLWWLWHKK</sequence>
<comment type="caution">
    <text evidence="8">The sequence shown here is derived from an EMBL/GenBank/DDBJ whole genome shotgun (WGS) entry which is preliminary data.</text>
</comment>
<dbReference type="InterPro" id="IPR036259">
    <property type="entry name" value="MFS_trans_sf"/>
</dbReference>
<evidence type="ECO:0000256" key="5">
    <source>
        <dbReference type="ARBA" id="ARBA00023136"/>
    </source>
</evidence>
<keyword evidence="9" id="KW-1185">Reference proteome</keyword>
<dbReference type="Pfam" id="PF07690">
    <property type="entry name" value="MFS_1"/>
    <property type="match status" value="1"/>
</dbReference>
<dbReference type="InterPro" id="IPR011701">
    <property type="entry name" value="MFS"/>
</dbReference>
<evidence type="ECO:0000256" key="6">
    <source>
        <dbReference type="SAM" id="Phobius"/>
    </source>
</evidence>
<dbReference type="RefSeq" id="WP_205087282.1">
    <property type="nucleotide sequence ID" value="NZ_JACJLA010000002.1"/>
</dbReference>
<comment type="subcellular location">
    <subcellularLocation>
        <location evidence="1">Cell membrane</location>
        <topology evidence="1">Multi-pass membrane protein</topology>
    </subcellularLocation>
</comment>
<keyword evidence="2" id="KW-0813">Transport</keyword>
<feature type="transmembrane region" description="Helical" evidence="6">
    <location>
        <begin position="143"/>
        <end position="161"/>
    </location>
</feature>
<reference evidence="8 9" key="1">
    <citation type="journal article" date="2021" name="Sci. Rep.">
        <title>The distribution of antibiotic resistance genes in chicken gut microbiota commensals.</title>
        <authorList>
            <person name="Juricova H."/>
            <person name="Matiasovicova J."/>
            <person name="Kubasova T."/>
            <person name="Cejkova D."/>
            <person name="Rychlik I."/>
        </authorList>
    </citation>
    <scope>NUCLEOTIDE SEQUENCE [LARGE SCALE GENOMIC DNA]</scope>
    <source>
        <strain evidence="8 9">An537</strain>
    </source>
</reference>